<dbReference type="EMBL" id="CATOUU010000653">
    <property type="protein sequence ID" value="CAI9937897.1"/>
    <property type="molecule type" value="Genomic_DNA"/>
</dbReference>
<evidence type="ECO:0000313" key="3">
    <source>
        <dbReference type="EMBL" id="CAL6014528.1"/>
    </source>
</evidence>
<organism evidence="2">
    <name type="scientific">Hexamita inflata</name>
    <dbReference type="NCBI Taxonomy" id="28002"/>
    <lineage>
        <taxon>Eukaryota</taxon>
        <taxon>Metamonada</taxon>
        <taxon>Diplomonadida</taxon>
        <taxon>Hexamitidae</taxon>
        <taxon>Hexamitinae</taxon>
        <taxon>Hexamita</taxon>
    </lineage>
</organism>
<dbReference type="Proteomes" id="UP001642409">
    <property type="component" value="Unassembled WGS sequence"/>
</dbReference>
<feature type="coiled-coil region" evidence="1">
    <location>
        <begin position="182"/>
        <end position="216"/>
    </location>
</feature>
<comment type="caution">
    <text evidence="2">The sequence shown here is derived from an EMBL/GenBank/DDBJ whole genome shotgun (WGS) entry which is preliminary data.</text>
</comment>
<proteinExistence type="predicted"/>
<evidence type="ECO:0000313" key="4">
    <source>
        <dbReference type="Proteomes" id="UP001642409"/>
    </source>
</evidence>
<dbReference type="AlphaFoldDB" id="A0AA86PGH1"/>
<accession>A0AA86PGH1</accession>
<feature type="coiled-coil region" evidence="1">
    <location>
        <begin position="241"/>
        <end position="268"/>
    </location>
</feature>
<gene>
    <name evidence="3" type="ORF">HINF_LOCUS24308</name>
    <name evidence="2" type="ORF">HINF_LOCUS25542</name>
</gene>
<reference evidence="3 4" key="2">
    <citation type="submission" date="2024-07" db="EMBL/GenBank/DDBJ databases">
        <authorList>
            <person name="Akdeniz Z."/>
        </authorList>
    </citation>
    <scope>NUCLEOTIDE SEQUENCE [LARGE SCALE GENOMIC DNA]</scope>
</reference>
<sequence>MSKSITPQQQAFKSALQQQIGKWAGPVKPTARYVEKRVEPESDLIRSINSKLEGGKTVTSDNLEYHLASKYLQLQQQFSTQEEQAKFREVEEQKRAEAEQNKKQQILDTVKRNITHTLDTITKLIHADLEQNASQISAKLQEIHQITQSMAGLQNTQTSAQQSLFQKSTEVLMNQLYLQTQLQDVNQKYNEAQSHASTLEQENEFLRQKVKQMQSYQGFKDSFINQLNFTQGGDAVSRIQNDHLVEENKALREQNEMMRLNQKRLSDRTKDLSEELLMVKREMKRMNE</sequence>
<name>A0AA86PGH1_9EUKA</name>
<evidence type="ECO:0000256" key="1">
    <source>
        <dbReference type="SAM" id="Coils"/>
    </source>
</evidence>
<keyword evidence="4" id="KW-1185">Reference proteome</keyword>
<evidence type="ECO:0000313" key="2">
    <source>
        <dbReference type="EMBL" id="CAI9937897.1"/>
    </source>
</evidence>
<keyword evidence="1" id="KW-0175">Coiled coil</keyword>
<reference evidence="2" key="1">
    <citation type="submission" date="2023-06" db="EMBL/GenBank/DDBJ databases">
        <authorList>
            <person name="Kurt Z."/>
        </authorList>
    </citation>
    <scope>NUCLEOTIDE SEQUENCE</scope>
</reference>
<protein>
    <submittedName>
        <fullName evidence="2">Uncharacterized protein</fullName>
    </submittedName>
</protein>
<dbReference type="EMBL" id="CAXDID020000071">
    <property type="protein sequence ID" value="CAL6014528.1"/>
    <property type="molecule type" value="Genomic_DNA"/>
</dbReference>